<comment type="caution">
    <text evidence="8">The sequence shown here is derived from an EMBL/GenBank/DDBJ whole genome shotgun (WGS) entry which is preliminary data.</text>
</comment>
<dbReference type="PANTHER" id="PTHR21470">
    <property type="entry name" value="RAB6-INTERACTING PROTEIN GORAB"/>
    <property type="match status" value="1"/>
</dbReference>
<keyword evidence="6" id="KW-0333">Golgi apparatus</keyword>
<keyword evidence="7" id="KW-0175">Coiled coil</keyword>
<evidence type="ECO:0000256" key="6">
    <source>
        <dbReference type="ARBA" id="ARBA00023034"/>
    </source>
</evidence>
<dbReference type="GO" id="GO:0005794">
    <property type="term" value="C:Golgi apparatus"/>
    <property type="evidence" value="ECO:0007669"/>
    <property type="project" value="UniProtKB-SubCell"/>
</dbReference>
<name>A0A9P1E0F6_CUSEU</name>
<gene>
    <name evidence="8" type="ORF">CEURO_LOCUS3820</name>
</gene>
<reference evidence="8" key="1">
    <citation type="submission" date="2022-07" db="EMBL/GenBank/DDBJ databases">
        <authorList>
            <person name="Macas J."/>
            <person name="Novak P."/>
            <person name="Neumann P."/>
        </authorList>
    </citation>
    <scope>NUCLEOTIDE SEQUENCE</scope>
</reference>
<evidence type="ECO:0000256" key="7">
    <source>
        <dbReference type="ARBA" id="ARBA00023054"/>
    </source>
</evidence>
<keyword evidence="9" id="KW-1185">Reference proteome</keyword>
<organism evidence="8 9">
    <name type="scientific">Cuscuta europaea</name>
    <name type="common">European dodder</name>
    <dbReference type="NCBI Taxonomy" id="41803"/>
    <lineage>
        <taxon>Eukaryota</taxon>
        <taxon>Viridiplantae</taxon>
        <taxon>Streptophyta</taxon>
        <taxon>Embryophyta</taxon>
        <taxon>Tracheophyta</taxon>
        <taxon>Spermatophyta</taxon>
        <taxon>Magnoliopsida</taxon>
        <taxon>eudicotyledons</taxon>
        <taxon>Gunneridae</taxon>
        <taxon>Pentapetalae</taxon>
        <taxon>asterids</taxon>
        <taxon>lamiids</taxon>
        <taxon>Solanales</taxon>
        <taxon>Convolvulaceae</taxon>
        <taxon>Cuscuteae</taxon>
        <taxon>Cuscuta</taxon>
        <taxon>Cuscuta subgen. Cuscuta</taxon>
    </lineage>
</organism>
<evidence type="ECO:0000313" key="9">
    <source>
        <dbReference type="Proteomes" id="UP001152484"/>
    </source>
</evidence>
<dbReference type="AlphaFoldDB" id="A0A9P1E0F6"/>
<evidence type="ECO:0000313" key="8">
    <source>
        <dbReference type="EMBL" id="CAH9070895.1"/>
    </source>
</evidence>
<dbReference type="EMBL" id="CAMAPE010000006">
    <property type="protein sequence ID" value="CAH9070895.1"/>
    <property type="molecule type" value="Genomic_DNA"/>
</dbReference>
<proteinExistence type="inferred from homology"/>
<evidence type="ECO:0000256" key="1">
    <source>
        <dbReference type="ARBA" id="ARBA00004496"/>
    </source>
</evidence>
<comment type="similarity">
    <text evidence="3">Belongs to the GORAB family.</text>
</comment>
<dbReference type="InterPro" id="IPR007033">
    <property type="entry name" value="GORAB"/>
</dbReference>
<keyword evidence="5" id="KW-0963">Cytoplasm</keyword>
<dbReference type="PANTHER" id="PTHR21470:SF2">
    <property type="entry name" value="RAB6-INTERACTING GOLGIN"/>
    <property type="match status" value="1"/>
</dbReference>
<evidence type="ECO:0000256" key="4">
    <source>
        <dbReference type="ARBA" id="ARBA00014130"/>
    </source>
</evidence>
<accession>A0A9P1E0F6</accession>
<dbReference type="OrthoDB" id="1921288at2759"/>
<dbReference type="Proteomes" id="UP001152484">
    <property type="component" value="Unassembled WGS sequence"/>
</dbReference>
<evidence type="ECO:0000256" key="5">
    <source>
        <dbReference type="ARBA" id="ARBA00022490"/>
    </source>
</evidence>
<dbReference type="Pfam" id="PF04949">
    <property type="entry name" value="Transcrip_act"/>
    <property type="match status" value="1"/>
</dbReference>
<evidence type="ECO:0000256" key="3">
    <source>
        <dbReference type="ARBA" id="ARBA00005599"/>
    </source>
</evidence>
<comment type="subcellular location">
    <subcellularLocation>
        <location evidence="1">Cytoplasm</location>
    </subcellularLocation>
    <subcellularLocation>
        <location evidence="2">Golgi apparatus</location>
    </subcellularLocation>
</comment>
<sequence>MGKEVAFVRKRIDHVTRELKPIGHTCQRKEKEYKEALEAFNLKVKEKALLMTKLMELVDESEKLRMKQLEELSKSLDSLK</sequence>
<protein>
    <recommendedName>
        <fullName evidence="4">RAB6-interacting golgin</fullName>
    </recommendedName>
</protein>
<evidence type="ECO:0000256" key="2">
    <source>
        <dbReference type="ARBA" id="ARBA00004555"/>
    </source>
</evidence>